<evidence type="ECO:0000313" key="2">
    <source>
        <dbReference type="Proteomes" id="UP001367508"/>
    </source>
</evidence>
<proteinExistence type="predicted"/>
<keyword evidence="2" id="KW-1185">Reference proteome</keyword>
<gene>
    <name evidence="1" type="ORF">VNO77_39924</name>
</gene>
<protein>
    <submittedName>
        <fullName evidence="1">Uncharacterized protein</fullName>
    </submittedName>
</protein>
<reference evidence="1 2" key="1">
    <citation type="submission" date="2024-01" db="EMBL/GenBank/DDBJ databases">
        <title>The genomes of 5 underutilized Papilionoideae crops provide insights into root nodulation and disease resistanc.</title>
        <authorList>
            <person name="Jiang F."/>
        </authorList>
    </citation>
    <scope>NUCLEOTIDE SEQUENCE [LARGE SCALE GENOMIC DNA]</scope>
    <source>
        <strain evidence="1">LVBAO_FW01</strain>
        <tissue evidence="1">Leaves</tissue>
    </source>
</reference>
<evidence type="ECO:0000313" key="1">
    <source>
        <dbReference type="EMBL" id="KAK7307128.1"/>
    </source>
</evidence>
<dbReference type="Proteomes" id="UP001367508">
    <property type="component" value="Unassembled WGS sequence"/>
</dbReference>
<dbReference type="AlphaFoldDB" id="A0AAN9PRN2"/>
<organism evidence="1 2">
    <name type="scientific">Canavalia gladiata</name>
    <name type="common">Sword bean</name>
    <name type="synonym">Dolichos gladiatus</name>
    <dbReference type="NCBI Taxonomy" id="3824"/>
    <lineage>
        <taxon>Eukaryota</taxon>
        <taxon>Viridiplantae</taxon>
        <taxon>Streptophyta</taxon>
        <taxon>Embryophyta</taxon>
        <taxon>Tracheophyta</taxon>
        <taxon>Spermatophyta</taxon>
        <taxon>Magnoliopsida</taxon>
        <taxon>eudicotyledons</taxon>
        <taxon>Gunneridae</taxon>
        <taxon>Pentapetalae</taxon>
        <taxon>rosids</taxon>
        <taxon>fabids</taxon>
        <taxon>Fabales</taxon>
        <taxon>Fabaceae</taxon>
        <taxon>Papilionoideae</taxon>
        <taxon>50 kb inversion clade</taxon>
        <taxon>NPAAA clade</taxon>
        <taxon>indigoferoid/millettioid clade</taxon>
        <taxon>Phaseoleae</taxon>
        <taxon>Canavalia</taxon>
    </lineage>
</organism>
<comment type="caution">
    <text evidence="1">The sequence shown here is derived from an EMBL/GenBank/DDBJ whole genome shotgun (WGS) entry which is preliminary data.</text>
</comment>
<accession>A0AAN9PRN2</accession>
<name>A0AAN9PRN2_CANGL</name>
<sequence length="99" mass="10897">MSNWKPHLKARNSANSGPAFLVIAWHADRVTQRPSVLQFVLGSLVGRLSSDKYDHFVLSKYLSIASTLFSRHSHLALTTSSPTIPRNSCHLTAPNLKGS</sequence>
<dbReference type="EMBL" id="JAYMYQ010000010">
    <property type="protein sequence ID" value="KAK7307128.1"/>
    <property type="molecule type" value="Genomic_DNA"/>
</dbReference>